<evidence type="ECO:0000313" key="3">
    <source>
        <dbReference type="Proteomes" id="UP000265631"/>
    </source>
</evidence>
<organism evidence="2 3">
    <name type="scientific">Fusarium flagelliforme</name>
    <dbReference type="NCBI Taxonomy" id="2675880"/>
    <lineage>
        <taxon>Eukaryota</taxon>
        <taxon>Fungi</taxon>
        <taxon>Dikarya</taxon>
        <taxon>Ascomycota</taxon>
        <taxon>Pezizomycotina</taxon>
        <taxon>Sordariomycetes</taxon>
        <taxon>Hypocreomycetidae</taxon>
        <taxon>Hypocreales</taxon>
        <taxon>Nectriaceae</taxon>
        <taxon>Fusarium</taxon>
        <taxon>Fusarium incarnatum-equiseti species complex</taxon>
    </lineage>
</organism>
<accession>A0A395MH06</accession>
<sequence>MPEDGEKKAGSGHSTDPATRPTPTPAPAPAPAPPTNGENTSSPGKFGKILEPSEKKIGFPHEGASDNGTGSEHSAVNILLKPRMLLLGREGDADEELQHCAMQVKFNFEDMIAAPEMPGAFRLPITLLPESAIMLFKHFYSQKRDAIFQWAKKKGILLEKSTKLGPQIILLQRGEISVASNEVSFSIVVPNPYNAQPGHVPVSVASPIGDGHPACSRYHLEVGDVLVLDRLERLLVPNVDTTGEGKGLFLVSAVHAANNVGEGKGGWNET</sequence>
<reference evidence="2 3" key="1">
    <citation type="journal article" date="2018" name="PLoS Pathog.">
        <title>Evolution of structural diversity of trichothecenes, a family of toxins produced by plant pathogenic and entomopathogenic fungi.</title>
        <authorList>
            <person name="Proctor R.H."/>
            <person name="McCormick S.P."/>
            <person name="Kim H.S."/>
            <person name="Cardoza R.E."/>
            <person name="Stanley A.M."/>
            <person name="Lindo L."/>
            <person name="Kelly A."/>
            <person name="Brown D.W."/>
            <person name="Lee T."/>
            <person name="Vaughan M.M."/>
            <person name="Alexander N.J."/>
            <person name="Busman M."/>
            <person name="Gutierrez S."/>
        </authorList>
    </citation>
    <scope>NUCLEOTIDE SEQUENCE [LARGE SCALE GENOMIC DNA]</scope>
    <source>
        <strain evidence="2 3">NRRL 13405</strain>
    </source>
</reference>
<evidence type="ECO:0000256" key="1">
    <source>
        <dbReference type="SAM" id="MobiDB-lite"/>
    </source>
</evidence>
<evidence type="ECO:0000313" key="2">
    <source>
        <dbReference type="EMBL" id="RFN47208.1"/>
    </source>
</evidence>
<dbReference type="EMBL" id="PXXK01000267">
    <property type="protein sequence ID" value="RFN47208.1"/>
    <property type="molecule type" value="Genomic_DNA"/>
</dbReference>
<dbReference type="Proteomes" id="UP000265631">
    <property type="component" value="Unassembled WGS sequence"/>
</dbReference>
<name>A0A395MH06_9HYPO</name>
<feature type="compositionally biased region" description="Pro residues" evidence="1">
    <location>
        <begin position="20"/>
        <end position="34"/>
    </location>
</feature>
<keyword evidence="3" id="KW-1185">Reference proteome</keyword>
<comment type="caution">
    <text evidence="2">The sequence shown here is derived from an EMBL/GenBank/DDBJ whole genome shotgun (WGS) entry which is preliminary data.</text>
</comment>
<gene>
    <name evidence="2" type="ORF">FIE12Z_8550</name>
</gene>
<dbReference type="AlphaFoldDB" id="A0A395MH06"/>
<protein>
    <submittedName>
        <fullName evidence="2">Uncharacterized protein</fullName>
    </submittedName>
</protein>
<feature type="region of interest" description="Disordered" evidence="1">
    <location>
        <begin position="1"/>
        <end position="50"/>
    </location>
</feature>
<proteinExistence type="predicted"/>